<dbReference type="InterPro" id="IPR050237">
    <property type="entry name" value="ATP-dep_AMP-bd_enzyme"/>
</dbReference>
<sequence length="285" mass="32462">MSASLGQSSQVLARDVTKLLGQTIQVCWTIFFCFKVLKFVNQEKGSSGKKMADNIFVVLEEVVKKHPDREALVSYDINLDRQALTFKQFWTLSAKCAAWLQDLGLERHDNVLVTVPMSLEYYVICFGIMMAGGAVVPMEKLSAHGRLVAETVRLCETAFVFLKSDGEDATYDLLQNNFKIQKETGIKVGSIARSDMPLLKTALLVQRETVGNAKGFLEFIESRSEEYVDIGLKPSEASCFVLTMDVAKMWCYKHCEVSHRKLLNLKEFWTKKFPHFDTFYFAYPW</sequence>
<dbReference type="InterPro" id="IPR000873">
    <property type="entry name" value="AMP-dep_synth/lig_dom"/>
</dbReference>
<evidence type="ECO:0000313" key="3">
    <source>
        <dbReference type="Proteomes" id="UP001283361"/>
    </source>
</evidence>
<evidence type="ECO:0000313" key="2">
    <source>
        <dbReference type="EMBL" id="KAK3757949.1"/>
    </source>
</evidence>
<organism evidence="2 3">
    <name type="scientific">Elysia crispata</name>
    <name type="common">lettuce slug</name>
    <dbReference type="NCBI Taxonomy" id="231223"/>
    <lineage>
        <taxon>Eukaryota</taxon>
        <taxon>Metazoa</taxon>
        <taxon>Spiralia</taxon>
        <taxon>Lophotrochozoa</taxon>
        <taxon>Mollusca</taxon>
        <taxon>Gastropoda</taxon>
        <taxon>Heterobranchia</taxon>
        <taxon>Euthyneura</taxon>
        <taxon>Panpulmonata</taxon>
        <taxon>Sacoglossa</taxon>
        <taxon>Placobranchoidea</taxon>
        <taxon>Plakobranchidae</taxon>
        <taxon>Elysia</taxon>
    </lineage>
</organism>
<gene>
    <name evidence="2" type="ORF">RRG08_058263</name>
</gene>
<dbReference type="Proteomes" id="UP001283361">
    <property type="component" value="Unassembled WGS sequence"/>
</dbReference>
<dbReference type="PANTHER" id="PTHR43767">
    <property type="entry name" value="LONG-CHAIN-FATTY-ACID--COA LIGASE"/>
    <property type="match status" value="1"/>
</dbReference>
<evidence type="ECO:0000259" key="1">
    <source>
        <dbReference type="Pfam" id="PF00501"/>
    </source>
</evidence>
<comment type="caution">
    <text evidence="2">The sequence shown here is derived from an EMBL/GenBank/DDBJ whole genome shotgun (WGS) entry which is preliminary data.</text>
</comment>
<dbReference type="EMBL" id="JAWDGP010005302">
    <property type="protein sequence ID" value="KAK3757949.1"/>
    <property type="molecule type" value="Genomic_DNA"/>
</dbReference>
<proteinExistence type="predicted"/>
<name>A0AAE1D5C9_9GAST</name>
<reference evidence="2" key="1">
    <citation type="journal article" date="2023" name="G3 (Bethesda)">
        <title>A reference genome for the long-term kleptoplast-retaining sea slug Elysia crispata morphotype clarki.</title>
        <authorList>
            <person name="Eastman K.E."/>
            <person name="Pendleton A.L."/>
            <person name="Shaikh M.A."/>
            <person name="Suttiyut T."/>
            <person name="Ogas R."/>
            <person name="Tomko P."/>
            <person name="Gavelis G."/>
            <person name="Widhalm J.R."/>
            <person name="Wisecaver J.H."/>
        </authorList>
    </citation>
    <scope>NUCLEOTIDE SEQUENCE</scope>
    <source>
        <strain evidence="2">ECLA1</strain>
    </source>
</reference>
<feature type="domain" description="AMP-dependent synthetase/ligase" evidence="1">
    <location>
        <begin position="59"/>
        <end position="179"/>
    </location>
</feature>
<dbReference type="PANTHER" id="PTHR43767:SF1">
    <property type="entry name" value="NONRIBOSOMAL PEPTIDE SYNTHASE PES1 (EUROFUNG)-RELATED"/>
    <property type="match status" value="1"/>
</dbReference>
<dbReference type="Pfam" id="PF00501">
    <property type="entry name" value="AMP-binding"/>
    <property type="match status" value="1"/>
</dbReference>
<dbReference type="AlphaFoldDB" id="A0AAE1D5C9"/>
<protein>
    <recommendedName>
        <fullName evidence="1">AMP-dependent synthetase/ligase domain-containing protein</fullName>
    </recommendedName>
</protein>
<dbReference type="SUPFAM" id="SSF56801">
    <property type="entry name" value="Acetyl-CoA synthetase-like"/>
    <property type="match status" value="1"/>
</dbReference>
<keyword evidence="3" id="KW-1185">Reference proteome</keyword>
<dbReference type="InterPro" id="IPR042099">
    <property type="entry name" value="ANL_N_sf"/>
</dbReference>
<dbReference type="Gene3D" id="3.40.50.12780">
    <property type="entry name" value="N-terminal domain of ligase-like"/>
    <property type="match status" value="1"/>
</dbReference>
<accession>A0AAE1D5C9</accession>